<dbReference type="AlphaFoldDB" id="A0A6P8DIN0"/>
<dbReference type="InterPro" id="IPR055126">
    <property type="entry name" value="EDR4-like_N"/>
</dbReference>
<feature type="domain" description="Enhanced disease resistance 4-like N-terminal" evidence="3">
    <location>
        <begin position="12"/>
        <end position="39"/>
    </location>
</feature>
<evidence type="ECO:0000259" key="3">
    <source>
        <dbReference type="Pfam" id="PF22910"/>
    </source>
</evidence>
<dbReference type="InterPro" id="IPR040244">
    <property type="entry name" value="EDR4-like"/>
</dbReference>
<dbReference type="GO" id="GO:1900150">
    <property type="term" value="P:regulation of defense response to fungus"/>
    <property type="evidence" value="ECO:0007669"/>
    <property type="project" value="InterPro"/>
</dbReference>
<dbReference type="InterPro" id="IPR021480">
    <property type="entry name" value="Zinc_ribbon_12"/>
</dbReference>
<feature type="compositionally biased region" description="Polar residues" evidence="1">
    <location>
        <begin position="597"/>
        <end position="606"/>
    </location>
</feature>
<dbReference type="RefSeq" id="XP_031393186.1">
    <property type="nucleotide sequence ID" value="XM_031537326.1"/>
</dbReference>
<sequence>MADVRKVRPVMIMRCPKCENVLLDYSVHQCGGCGAVLPARNYKYGRSGSDAFSNDKPHEEHTGFASEKSLDSLEIGASNSSDASDSGIEPNTTDSLRYDKTVAGWGGTTFMSDYGKDYSVLKDRPDHNAERVRSRRENSGFGSRLDSGSADPGCFYATSTNESKGTTEKWVAENSLNMKSRMNDLGSSKNEEFRSPVTSTSRSVRSAKMTDLQTRQRGGMEGFWTDFHISKYPDHEGSSVSHLKSSPHWSKMQLRRPYNFHGADGIQYLDDDCAALLRKIDELKRQLTRSCEVVGNPKGDVPFNNRKMAPPPDCCVGPGACFSDGSSFSSRELNHSFDPYRHADRTPYQGQSADLFPYPHRHNFVQNSYSSLQNVNRVHRSRHSYNSGTQCYQYPHQQYYPSSGRYTASNSLDPLDCYSQDQTLHPSACSYPNFHNDFPEVALPVPPNTFKEPFSDGPKNRLFRDRENQGLLSPLNSQKPQTHIRRSGDLNSGSDGFLGSLPLPQRVVRTSKNLCRPIGGAAPFFTCYNCFELLQLPKKLHLNVNWQKIRCGDCSTIINCAVRGKKLVLSFPAETKDADLLHNNNSDKLSGCDNRESNNLSSNDTGKSGYEFHSAGKQHMPVSAGDTMRSVHSSSPIILDTKHSTGDSISSRTVDCSIPPPANAPVHEKIRATLQQESWDEEPIATEMELSFNEYSNTGVSQDSWWDMSAEDDERLRINEASLVNLRTRSFRDFSRSSQSDEHDGATNVSINGHVVPDSLVGGAEKLAGPIQPGDYWYDFRAGFWGAIGGPCLGIIPPFIEEFNYPMAEDCAGGTTGVIVNGRELHQQDLDLLSSRGLPTGRDRSYIVEISGRVLDEETGQELGSLGKLAPTVKKMKRGFGMKVPRTVAAAGDLSSEQEYHPGP</sequence>
<dbReference type="Pfam" id="PF11331">
    <property type="entry name" value="Zn_ribbon_12"/>
    <property type="match status" value="1"/>
</dbReference>
<keyword evidence="4" id="KW-1185">Reference proteome</keyword>
<evidence type="ECO:0000256" key="1">
    <source>
        <dbReference type="SAM" id="MobiDB-lite"/>
    </source>
</evidence>
<dbReference type="PANTHER" id="PTHR31105:SF58">
    <property type="entry name" value="G-LIKE PROTEIN, PUTATIVE (DUF3133)-RELATED"/>
    <property type="match status" value="1"/>
</dbReference>
<feature type="compositionally biased region" description="Basic and acidic residues" evidence="1">
    <location>
        <begin position="53"/>
        <end position="62"/>
    </location>
</feature>
<dbReference type="Proteomes" id="UP000515151">
    <property type="component" value="Chromosome 4"/>
</dbReference>
<accession>A0A6P8DIN0</accession>
<dbReference type="PANTHER" id="PTHR31105">
    <property type="entry name" value="EXTRA-LARGE G-PROTEIN-LIKE"/>
    <property type="match status" value="1"/>
</dbReference>
<dbReference type="GeneID" id="116204942"/>
<feature type="region of interest" description="Disordered" evidence="1">
    <location>
        <begin position="580"/>
        <end position="613"/>
    </location>
</feature>
<feature type="compositionally biased region" description="Basic and acidic residues" evidence="1">
    <location>
        <begin position="120"/>
        <end position="138"/>
    </location>
</feature>
<evidence type="ECO:0000313" key="4">
    <source>
        <dbReference type="Proteomes" id="UP000515151"/>
    </source>
</evidence>
<dbReference type="Pfam" id="PF22910">
    <property type="entry name" value="EDR4-like_1st"/>
    <property type="match status" value="1"/>
</dbReference>
<name>A0A6P8DIN0_PUNGR</name>
<proteinExistence type="predicted"/>
<protein>
    <submittedName>
        <fullName evidence="5">Uncharacterized protein LOC116204942</fullName>
    </submittedName>
</protein>
<organism evidence="4 5">
    <name type="scientific">Punica granatum</name>
    <name type="common">Pomegranate</name>
    <dbReference type="NCBI Taxonomy" id="22663"/>
    <lineage>
        <taxon>Eukaryota</taxon>
        <taxon>Viridiplantae</taxon>
        <taxon>Streptophyta</taxon>
        <taxon>Embryophyta</taxon>
        <taxon>Tracheophyta</taxon>
        <taxon>Spermatophyta</taxon>
        <taxon>Magnoliopsida</taxon>
        <taxon>eudicotyledons</taxon>
        <taxon>Gunneridae</taxon>
        <taxon>Pentapetalae</taxon>
        <taxon>rosids</taxon>
        <taxon>malvids</taxon>
        <taxon>Myrtales</taxon>
        <taxon>Lythraceae</taxon>
        <taxon>Punica</taxon>
    </lineage>
</organism>
<feature type="domain" description="Probable zinc-ribbon" evidence="2">
    <location>
        <begin position="520"/>
        <end position="561"/>
    </location>
</feature>
<reference evidence="5" key="2">
    <citation type="submission" date="2025-08" db="UniProtKB">
        <authorList>
            <consortium name="RefSeq"/>
        </authorList>
    </citation>
    <scope>IDENTIFICATION</scope>
    <source>
        <tissue evidence="5">Leaf</tissue>
    </source>
</reference>
<feature type="region of interest" description="Disordered" evidence="1">
    <location>
        <begin position="49"/>
        <end position="71"/>
    </location>
</feature>
<evidence type="ECO:0000313" key="5">
    <source>
        <dbReference type="RefSeq" id="XP_031393186.1"/>
    </source>
</evidence>
<reference evidence="4" key="1">
    <citation type="journal article" date="2020" name="Plant Biotechnol. J.">
        <title>The pomegranate (Punica granatum L.) draft genome dissects genetic divergence between soft- and hard-seeded cultivars.</title>
        <authorList>
            <person name="Luo X."/>
            <person name="Li H."/>
            <person name="Wu Z."/>
            <person name="Yao W."/>
            <person name="Zhao P."/>
            <person name="Cao D."/>
            <person name="Yu H."/>
            <person name="Li K."/>
            <person name="Poudel K."/>
            <person name="Zhao D."/>
            <person name="Zhang F."/>
            <person name="Xia X."/>
            <person name="Chen L."/>
            <person name="Wang Q."/>
            <person name="Jing D."/>
            <person name="Cao S."/>
        </authorList>
    </citation>
    <scope>NUCLEOTIDE SEQUENCE [LARGE SCALE GENOMIC DNA]</scope>
    <source>
        <strain evidence="4">cv. Tunisia</strain>
    </source>
</reference>
<evidence type="ECO:0000259" key="2">
    <source>
        <dbReference type="Pfam" id="PF11331"/>
    </source>
</evidence>
<feature type="region of interest" description="Disordered" evidence="1">
    <location>
        <begin position="642"/>
        <end position="663"/>
    </location>
</feature>
<feature type="region of interest" description="Disordered" evidence="1">
    <location>
        <begin position="471"/>
        <end position="491"/>
    </location>
</feature>
<gene>
    <name evidence="5" type="primary">LOC116204942</name>
</gene>
<feature type="compositionally biased region" description="Polar residues" evidence="1">
    <location>
        <begin position="471"/>
        <end position="481"/>
    </location>
</feature>
<feature type="region of interest" description="Disordered" evidence="1">
    <location>
        <begin position="120"/>
        <end position="146"/>
    </location>
</feature>
<dbReference type="OrthoDB" id="2020426at2759"/>
<feature type="region of interest" description="Disordered" evidence="1">
    <location>
        <begin position="182"/>
        <end position="213"/>
    </location>
</feature>
<feature type="compositionally biased region" description="Low complexity" evidence="1">
    <location>
        <begin position="195"/>
        <end position="206"/>
    </location>
</feature>